<dbReference type="InterPro" id="IPR035940">
    <property type="entry name" value="CAP_sf"/>
</dbReference>
<comment type="subcellular location">
    <subcellularLocation>
        <location evidence="1">Secreted</location>
    </subcellularLocation>
</comment>
<proteinExistence type="predicted"/>
<dbReference type="Proteomes" id="UP001162164">
    <property type="component" value="Unassembled WGS sequence"/>
</dbReference>
<evidence type="ECO:0000259" key="4">
    <source>
        <dbReference type="SMART" id="SM00198"/>
    </source>
</evidence>
<name>A0ABQ9J1S7_9CUCU</name>
<dbReference type="InterPro" id="IPR014044">
    <property type="entry name" value="CAP_dom"/>
</dbReference>
<keyword evidence="2" id="KW-0964">Secreted</keyword>
<dbReference type="CDD" id="cd05380">
    <property type="entry name" value="CAP_euk"/>
    <property type="match status" value="1"/>
</dbReference>
<feature type="region of interest" description="Disordered" evidence="3">
    <location>
        <begin position="133"/>
        <end position="155"/>
    </location>
</feature>
<evidence type="ECO:0000313" key="6">
    <source>
        <dbReference type="Proteomes" id="UP001162164"/>
    </source>
</evidence>
<feature type="compositionally biased region" description="Polar residues" evidence="3">
    <location>
        <begin position="146"/>
        <end position="155"/>
    </location>
</feature>
<reference evidence="5" key="1">
    <citation type="journal article" date="2023" name="Insect Mol. Biol.">
        <title>Genome sequencing provides insights into the evolution of gene families encoding plant cell wall-degrading enzymes in longhorned beetles.</title>
        <authorList>
            <person name="Shin N.R."/>
            <person name="Okamura Y."/>
            <person name="Kirsch R."/>
            <person name="Pauchet Y."/>
        </authorList>
    </citation>
    <scope>NUCLEOTIDE SEQUENCE</scope>
    <source>
        <strain evidence="5">MMC_N1</strain>
    </source>
</reference>
<dbReference type="Pfam" id="PF00188">
    <property type="entry name" value="CAP"/>
    <property type="match status" value="1"/>
</dbReference>
<gene>
    <name evidence="5" type="ORF">NQ317_018160</name>
</gene>
<accession>A0ABQ9J1S7</accession>
<dbReference type="EMBL" id="JAPWTJ010001482">
    <property type="protein sequence ID" value="KAJ8971425.1"/>
    <property type="molecule type" value="Genomic_DNA"/>
</dbReference>
<dbReference type="SUPFAM" id="SSF55797">
    <property type="entry name" value="PR-1-like"/>
    <property type="match status" value="1"/>
</dbReference>
<evidence type="ECO:0000313" key="5">
    <source>
        <dbReference type="EMBL" id="KAJ8971425.1"/>
    </source>
</evidence>
<keyword evidence="6" id="KW-1185">Reference proteome</keyword>
<protein>
    <recommendedName>
        <fullName evidence="4">SCP domain-containing protein</fullName>
    </recommendedName>
</protein>
<dbReference type="SMART" id="SM00198">
    <property type="entry name" value="SCP"/>
    <property type="match status" value="1"/>
</dbReference>
<comment type="caution">
    <text evidence="5">The sequence shown here is derived from an EMBL/GenBank/DDBJ whole genome shotgun (WGS) entry which is preliminary data.</text>
</comment>
<evidence type="ECO:0000256" key="1">
    <source>
        <dbReference type="ARBA" id="ARBA00004613"/>
    </source>
</evidence>
<feature type="domain" description="SCP" evidence="4">
    <location>
        <begin position="1"/>
        <end position="112"/>
    </location>
</feature>
<evidence type="ECO:0000256" key="2">
    <source>
        <dbReference type="ARBA" id="ARBA00022525"/>
    </source>
</evidence>
<dbReference type="Gene3D" id="3.40.33.10">
    <property type="entry name" value="CAP"/>
    <property type="match status" value="1"/>
</dbReference>
<organism evidence="5 6">
    <name type="scientific">Molorchus minor</name>
    <dbReference type="NCBI Taxonomy" id="1323400"/>
    <lineage>
        <taxon>Eukaryota</taxon>
        <taxon>Metazoa</taxon>
        <taxon>Ecdysozoa</taxon>
        <taxon>Arthropoda</taxon>
        <taxon>Hexapoda</taxon>
        <taxon>Insecta</taxon>
        <taxon>Pterygota</taxon>
        <taxon>Neoptera</taxon>
        <taxon>Endopterygota</taxon>
        <taxon>Coleoptera</taxon>
        <taxon>Polyphaga</taxon>
        <taxon>Cucujiformia</taxon>
        <taxon>Chrysomeloidea</taxon>
        <taxon>Cerambycidae</taxon>
        <taxon>Lamiinae</taxon>
        <taxon>Monochamini</taxon>
        <taxon>Molorchus</taxon>
    </lineage>
</organism>
<evidence type="ECO:0000256" key="3">
    <source>
        <dbReference type="SAM" id="MobiDB-lite"/>
    </source>
</evidence>
<sequence>MTEKHNELRSNLALGKDTTGGNSAASDMNAISYDLDLEYVAQCHINRCDFNHDKCRLTTKFSKTVGQNLYTGTHKLTDEESIKHIVQTCQNKEEITLCRLMLHLRPYCNCLMITSIIVSSMLSSSQSFTQLKQEIPEQRPHKIRHSSSSPDEIVL</sequence>